<dbReference type="GO" id="GO:0016987">
    <property type="term" value="F:sigma factor activity"/>
    <property type="evidence" value="ECO:0007669"/>
    <property type="project" value="UniProtKB-KW"/>
</dbReference>
<evidence type="ECO:0000313" key="6">
    <source>
        <dbReference type="EMBL" id="SVD72788.1"/>
    </source>
</evidence>
<dbReference type="InterPro" id="IPR007627">
    <property type="entry name" value="RNA_pol_sigma70_r2"/>
</dbReference>
<proteinExistence type="predicted"/>
<evidence type="ECO:0000256" key="2">
    <source>
        <dbReference type="ARBA" id="ARBA00023082"/>
    </source>
</evidence>
<keyword evidence="4" id="KW-0804">Transcription</keyword>
<keyword evidence="3" id="KW-0238">DNA-binding</keyword>
<sequence length="163" mass="18553">MSTPAVVVQDSAEQVAPRGERMREAARLYKRAMSDEKEREKLIENYLPLVKSIVSRMQHNFPDAVEREDLYGIGAKALVLAVNQFDPSKGRSFGSYTKLRIKGALLDELRRIDCLPRANRAKARSLQATIAELEAKYKRSVSEDDVRQELNLGEGEYQELLRD</sequence>
<evidence type="ECO:0000256" key="1">
    <source>
        <dbReference type="ARBA" id="ARBA00023015"/>
    </source>
</evidence>
<keyword evidence="1" id="KW-0805">Transcription regulation</keyword>
<evidence type="ECO:0000259" key="5">
    <source>
        <dbReference type="Pfam" id="PF04542"/>
    </source>
</evidence>
<dbReference type="PANTHER" id="PTHR30385:SF7">
    <property type="entry name" value="RNA POLYMERASE SIGMA FACTOR FLIA"/>
    <property type="match status" value="1"/>
</dbReference>
<dbReference type="InterPro" id="IPR014284">
    <property type="entry name" value="RNA_pol_sigma-70_dom"/>
</dbReference>
<reference evidence="6" key="1">
    <citation type="submission" date="2018-05" db="EMBL/GenBank/DDBJ databases">
        <authorList>
            <person name="Lanie J.A."/>
            <person name="Ng W.-L."/>
            <person name="Kazmierczak K.M."/>
            <person name="Andrzejewski T.M."/>
            <person name="Davidsen T.M."/>
            <person name="Wayne K.J."/>
            <person name="Tettelin H."/>
            <person name="Glass J.I."/>
            <person name="Rusch D."/>
            <person name="Podicherti R."/>
            <person name="Tsui H.-C.T."/>
            <person name="Winkler M.E."/>
        </authorList>
    </citation>
    <scope>NUCLEOTIDE SEQUENCE</scope>
</reference>
<feature type="non-terminal residue" evidence="6">
    <location>
        <position position="163"/>
    </location>
</feature>
<feature type="domain" description="RNA polymerase sigma-70 region 2" evidence="5">
    <location>
        <begin position="42"/>
        <end position="111"/>
    </location>
</feature>
<evidence type="ECO:0000256" key="3">
    <source>
        <dbReference type="ARBA" id="ARBA00023125"/>
    </source>
</evidence>
<dbReference type="InterPro" id="IPR013325">
    <property type="entry name" value="RNA_pol_sigma_r2"/>
</dbReference>
<name>A0A382XR71_9ZZZZ</name>
<dbReference type="GO" id="GO:0003677">
    <property type="term" value="F:DNA binding"/>
    <property type="evidence" value="ECO:0007669"/>
    <property type="project" value="UniProtKB-KW"/>
</dbReference>
<keyword evidence="2" id="KW-0731">Sigma factor</keyword>
<dbReference type="PANTHER" id="PTHR30385">
    <property type="entry name" value="SIGMA FACTOR F FLAGELLAR"/>
    <property type="match status" value="1"/>
</dbReference>
<dbReference type="Gene3D" id="1.20.140.160">
    <property type="match status" value="1"/>
</dbReference>
<dbReference type="Pfam" id="PF04542">
    <property type="entry name" value="Sigma70_r2"/>
    <property type="match status" value="1"/>
</dbReference>
<organism evidence="6">
    <name type="scientific">marine metagenome</name>
    <dbReference type="NCBI Taxonomy" id="408172"/>
    <lineage>
        <taxon>unclassified sequences</taxon>
        <taxon>metagenomes</taxon>
        <taxon>ecological metagenomes</taxon>
    </lineage>
</organism>
<dbReference type="EMBL" id="UINC01169314">
    <property type="protein sequence ID" value="SVD72788.1"/>
    <property type="molecule type" value="Genomic_DNA"/>
</dbReference>
<evidence type="ECO:0000256" key="4">
    <source>
        <dbReference type="ARBA" id="ARBA00023163"/>
    </source>
</evidence>
<protein>
    <recommendedName>
        <fullName evidence="5">RNA polymerase sigma-70 region 2 domain-containing protein</fullName>
    </recommendedName>
</protein>
<gene>
    <name evidence="6" type="ORF">METZ01_LOCUS425642</name>
</gene>
<dbReference type="SUPFAM" id="SSF88946">
    <property type="entry name" value="Sigma2 domain of RNA polymerase sigma factors"/>
    <property type="match status" value="1"/>
</dbReference>
<dbReference type="NCBIfam" id="TIGR02937">
    <property type="entry name" value="sigma70-ECF"/>
    <property type="match status" value="1"/>
</dbReference>
<dbReference type="Gene3D" id="1.10.1740.10">
    <property type="match status" value="1"/>
</dbReference>
<dbReference type="GO" id="GO:0006352">
    <property type="term" value="P:DNA-templated transcription initiation"/>
    <property type="evidence" value="ECO:0007669"/>
    <property type="project" value="InterPro"/>
</dbReference>
<dbReference type="AlphaFoldDB" id="A0A382XR71"/>
<accession>A0A382XR71</accession>